<dbReference type="Proteomes" id="UP000076218">
    <property type="component" value="Unassembled WGS sequence"/>
</dbReference>
<dbReference type="RefSeq" id="WP_063070576.1">
    <property type="nucleotide sequence ID" value="NZ_LQXA01000013.1"/>
</dbReference>
<accession>A0A154V4G7</accession>
<sequence length="268" mass="28780">MTGTPLDLAAMERIGHGVQLELLTGVGASQPFPPSELTMSAAAWEQLATLRTRGVFARVDSGSAQMVELRELGLVSASGGMTPEGESLLAVRSQAKTLFGATADTGGRHTTFNSWYAGADALVAAQRIDDAGSTVVSLHRTTRSVSLGLLTSWLRLGPAWSLAHGDEVDEHDADLIQRRVDAAPGQEPAVPADASWVTRRAWAAGEWTRYAVVSPALAKKAEQIRTGDVGWLRPEPTSVGRVRLVPINSVRLMYNIVELFQDTVRLTR</sequence>
<evidence type="ECO:0000313" key="1">
    <source>
        <dbReference type="EMBL" id="KZC96054.1"/>
    </source>
</evidence>
<proteinExistence type="predicted"/>
<name>A0A154V4G7_9MICO</name>
<dbReference type="STRING" id="31965.AWH51_04505"/>
<reference evidence="1 2" key="1">
    <citation type="submission" date="2016-01" db="EMBL/GenBank/DDBJ databases">
        <title>Draft genome sequence of Clavibacter michiganensis subsp. tessellarius DOAB 609.</title>
        <authorList>
            <person name="Tambong J.T."/>
        </authorList>
    </citation>
    <scope>NUCLEOTIDE SEQUENCE [LARGE SCALE GENOMIC DNA]</scope>
    <source>
        <strain evidence="1 2">DOAB 609</strain>
    </source>
</reference>
<protein>
    <submittedName>
        <fullName evidence="1">Uncharacterized protein</fullName>
    </submittedName>
</protein>
<dbReference type="AlphaFoldDB" id="A0A154V4G7"/>
<evidence type="ECO:0000313" key="2">
    <source>
        <dbReference type="Proteomes" id="UP000076218"/>
    </source>
</evidence>
<gene>
    <name evidence="1" type="ORF">AWH51_04505</name>
</gene>
<comment type="caution">
    <text evidence="1">The sequence shown here is derived from an EMBL/GenBank/DDBJ whole genome shotgun (WGS) entry which is preliminary data.</text>
</comment>
<dbReference type="OrthoDB" id="5019588at2"/>
<organism evidence="1 2">
    <name type="scientific">Clavibacter tessellarius</name>
    <dbReference type="NCBI Taxonomy" id="31965"/>
    <lineage>
        <taxon>Bacteria</taxon>
        <taxon>Bacillati</taxon>
        <taxon>Actinomycetota</taxon>
        <taxon>Actinomycetes</taxon>
        <taxon>Micrococcales</taxon>
        <taxon>Microbacteriaceae</taxon>
        <taxon>Clavibacter</taxon>
    </lineage>
</organism>
<dbReference type="EMBL" id="LQXA01000013">
    <property type="protein sequence ID" value="KZC96054.1"/>
    <property type="molecule type" value="Genomic_DNA"/>
</dbReference>